<gene>
    <name evidence="1" type="ORF">CLAU1311_LOCUS2172</name>
</gene>
<dbReference type="AlphaFoldDB" id="A0A7S2Z0A3"/>
<evidence type="ECO:0008006" key="2">
    <source>
        <dbReference type="Google" id="ProtNLM"/>
    </source>
</evidence>
<protein>
    <recommendedName>
        <fullName evidence="2">Myb-like domain-containing protein</fullName>
    </recommendedName>
</protein>
<accession>A0A7S2Z0A3</accession>
<organism evidence="1">
    <name type="scientific">Chloropicon laureae</name>
    <dbReference type="NCBI Taxonomy" id="464258"/>
    <lineage>
        <taxon>Eukaryota</taxon>
        <taxon>Viridiplantae</taxon>
        <taxon>Chlorophyta</taxon>
        <taxon>Chloropicophyceae</taxon>
        <taxon>Chloropicales</taxon>
        <taxon>Chloropicaceae</taxon>
        <taxon>Chloropicon</taxon>
    </lineage>
</organism>
<reference evidence="1" key="1">
    <citation type="submission" date="2021-01" db="EMBL/GenBank/DDBJ databases">
        <authorList>
            <person name="Corre E."/>
            <person name="Pelletier E."/>
            <person name="Niang G."/>
            <person name="Scheremetjew M."/>
            <person name="Finn R."/>
            <person name="Kale V."/>
            <person name="Holt S."/>
            <person name="Cochrane G."/>
            <person name="Meng A."/>
            <person name="Brown T."/>
            <person name="Cohen L."/>
        </authorList>
    </citation>
    <scope>NUCLEOTIDE SEQUENCE</scope>
    <source>
        <strain evidence="1">RCC856</strain>
    </source>
</reference>
<dbReference type="InterPro" id="IPR009057">
    <property type="entry name" value="Homeodomain-like_sf"/>
</dbReference>
<name>A0A7S2Z0A3_9CHLO</name>
<dbReference type="Gene3D" id="1.10.10.60">
    <property type="entry name" value="Homeodomain-like"/>
    <property type="match status" value="1"/>
</dbReference>
<proteinExistence type="predicted"/>
<sequence>MGGEIKLDAAPRAVEVAPAEAEAVKGPLTLLEKRKDVAAHFLPLPDHKKQKTEWAARLRQILSPPDMLNEDGTIKQDYFKPKKVVIQTDRRWGDAEKEKLLEGLEKFGVGGWKDIVAKLLPKWDDNTVRIKTCRVVGSQNLKRYMGWKPTREEVAKEFAKNRALGEKLSCWKAGMLVDNDQGDVAAALKEMEGTKQ</sequence>
<dbReference type="SUPFAM" id="SSF46689">
    <property type="entry name" value="Homeodomain-like"/>
    <property type="match status" value="1"/>
</dbReference>
<dbReference type="EMBL" id="HBHU01003326">
    <property type="protein sequence ID" value="CAE0014446.1"/>
    <property type="molecule type" value="Transcribed_RNA"/>
</dbReference>
<evidence type="ECO:0000313" key="1">
    <source>
        <dbReference type="EMBL" id="CAE0014446.1"/>
    </source>
</evidence>